<dbReference type="OrthoDB" id="9788332at2"/>
<proteinExistence type="predicted"/>
<dbReference type="HOGENOM" id="CLU_125018_1_0_10"/>
<dbReference type="eggNOG" id="COG4704">
    <property type="taxonomic scope" value="Bacteria"/>
</dbReference>
<evidence type="ECO:0008006" key="3">
    <source>
        <dbReference type="Google" id="ProtNLM"/>
    </source>
</evidence>
<organism evidence="1 2">
    <name type="scientific">Chlorobaculum tepidum (strain ATCC 49652 / DSM 12025 / NBRC 103806 / TLS)</name>
    <name type="common">Chlorobium tepidum</name>
    <dbReference type="NCBI Taxonomy" id="194439"/>
    <lineage>
        <taxon>Bacteria</taxon>
        <taxon>Pseudomonadati</taxon>
        <taxon>Chlorobiota</taxon>
        <taxon>Chlorobiia</taxon>
        <taxon>Chlorobiales</taxon>
        <taxon>Chlorobiaceae</taxon>
        <taxon>Chlorobaculum</taxon>
    </lineage>
</organism>
<name>Q8KCS8_CHLTE</name>
<dbReference type="InterPro" id="IPR018673">
    <property type="entry name" value="DUF2141"/>
</dbReference>
<sequence>MRESEMKRAFWIVIIALLSMQFPAVWQTVKAAEPEMLAIPAGSGAITVRITGLRSTNGNLSVALFNAKKGFPGKYERAVRRAKIPAAGSEPLVVFGDIPYGTYAVAVQHDENANGKLDANFLGMPKEGVGSSNNPKSKFGPPSFDDASFVLDKKTMELTINLRYL</sequence>
<dbReference type="EnsemblBacteria" id="AAM72564">
    <property type="protein sequence ID" value="AAM72564"/>
    <property type="gene ID" value="CT1335"/>
</dbReference>
<gene>
    <name evidence="1" type="ordered locus">CT1335</name>
</gene>
<dbReference type="AlphaFoldDB" id="Q8KCS8"/>
<protein>
    <recommendedName>
        <fullName evidence="3">DUF2141 domain-containing protein</fullName>
    </recommendedName>
</protein>
<dbReference type="EMBL" id="AE006470">
    <property type="protein sequence ID" value="AAM72564.1"/>
    <property type="molecule type" value="Genomic_DNA"/>
</dbReference>
<dbReference type="STRING" id="194439.CT1335"/>
<dbReference type="Proteomes" id="UP000001007">
    <property type="component" value="Chromosome"/>
</dbReference>
<accession>Q8KCS8</accession>
<evidence type="ECO:0000313" key="2">
    <source>
        <dbReference type="Proteomes" id="UP000001007"/>
    </source>
</evidence>
<dbReference type="KEGG" id="cte:CT1335"/>
<reference evidence="1 2" key="1">
    <citation type="journal article" date="2002" name="Proc. Natl. Acad. Sci. U.S.A.">
        <title>The complete genome sequence of Chlorobium tepidum TLS, a photosynthetic, anaerobic, green-sulfur bacterium.</title>
        <authorList>
            <person name="Eisen J.A."/>
            <person name="Nelson K.E."/>
            <person name="Paulsen I.T."/>
            <person name="Heidelberg J.F."/>
            <person name="Wu M."/>
            <person name="Dodson R.J."/>
            <person name="Deboy R."/>
            <person name="Gwinn M.L."/>
            <person name="Nelson W.C."/>
            <person name="Haft D.H."/>
            <person name="Hickey E.K."/>
            <person name="Peterson J.D."/>
            <person name="Durkin A.S."/>
            <person name="Kolonay J.L."/>
            <person name="Yang F."/>
            <person name="Holt I."/>
            <person name="Umayam L.A."/>
            <person name="Mason T."/>
            <person name="Brenner M."/>
            <person name="Shea T.P."/>
            <person name="Parksey D."/>
            <person name="Nierman W.C."/>
            <person name="Feldblyum T.V."/>
            <person name="Hansen C.L."/>
            <person name="Craven M.B."/>
            <person name="Radune D."/>
            <person name="Vamathevan J."/>
            <person name="Khouri H."/>
            <person name="White O."/>
            <person name="Gruber T.M."/>
            <person name="Ketchum K.A."/>
            <person name="Venter J.C."/>
            <person name="Tettelin H."/>
            <person name="Bryant D.A."/>
            <person name="Fraser C.M."/>
        </authorList>
    </citation>
    <scope>NUCLEOTIDE SEQUENCE [LARGE SCALE GENOMIC DNA]</scope>
    <source>
        <strain evidence="2">ATCC 49652 / DSM 12025 / NBRC 103806 / TLS</strain>
    </source>
</reference>
<evidence type="ECO:0000313" key="1">
    <source>
        <dbReference type="EMBL" id="AAM72564.1"/>
    </source>
</evidence>
<keyword evidence="2" id="KW-1185">Reference proteome</keyword>
<dbReference type="Pfam" id="PF09912">
    <property type="entry name" value="DUF2141"/>
    <property type="match status" value="1"/>
</dbReference>